<dbReference type="GeneID" id="26638741"/>
<reference evidence="1 2" key="1">
    <citation type="submission" date="2015-04" db="EMBL/GenBank/DDBJ databases">
        <authorList>
            <person name="Hodson T.S."/>
            <person name="Hyde J.R."/>
            <person name="Schouten J.T."/>
            <person name="Crockett J.T."/>
            <person name="Smith T.A."/>
            <person name="Merrill B.D."/>
            <person name="Crook M.B."/>
            <person name="Griffitts J.S."/>
            <person name="Burnett S.H."/>
            <person name="Grose J.H."/>
            <person name="Breakwell D.P."/>
        </authorList>
    </citation>
    <scope>NUCLEOTIDE SEQUENCE [LARGE SCALE GENOMIC DNA]</scope>
</reference>
<organism evidence="1 2">
    <name type="scientific">Sinorhizobium phage phiN3</name>
    <dbReference type="NCBI Taxonomy" id="1647405"/>
    <lineage>
        <taxon>Viruses</taxon>
        <taxon>Duplodnaviria</taxon>
        <taxon>Heunggongvirae</taxon>
        <taxon>Uroviricota</taxon>
        <taxon>Caudoviricetes</taxon>
        <taxon>Emdodecavirus</taxon>
        <taxon>Emdodecavirus N3</taxon>
    </lineage>
</organism>
<name>A0A0F6YQX5_9CAUD</name>
<dbReference type="RefSeq" id="YP_009212252.1">
    <property type="nucleotide sequence ID" value="NC_028945.1"/>
</dbReference>
<evidence type="ECO:0000313" key="1">
    <source>
        <dbReference type="EMBL" id="AKF13279.1"/>
    </source>
</evidence>
<keyword evidence="2" id="KW-1185">Reference proteome</keyword>
<sequence length="136" mass="15914">MKFLIPDVGFKLKLTEDFTAKVLNEGRNYGVIMNYPSSRKLHDDTYDKAAKERTSWDEWKKFQFDITFPKDTVLTVARVYIRKGAKDFSSVTFNISETPLKCLTLKKQGGTWESYGARQFWLNLDQVHLMEFDVID</sequence>
<dbReference type="EMBL" id="KR052482">
    <property type="protein sequence ID" value="AKF13279.1"/>
    <property type="molecule type" value="Genomic_DNA"/>
</dbReference>
<dbReference type="KEGG" id="vg:26638741"/>
<protein>
    <submittedName>
        <fullName evidence="1">Uncharacterized protein</fullName>
    </submittedName>
</protein>
<evidence type="ECO:0000313" key="2">
    <source>
        <dbReference type="Proteomes" id="UP000202958"/>
    </source>
</evidence>
<dbReference type="OrthoDB" id="40441at10239"/>
<accession>A0A0F6YQX5</accession>
<proteinExistence type="predicted"/>
<dbReference type="Proteomes" id="UP000202958">
    <property type="component" value="Segment"/>
</dbReference>
<gene>
    <name evidence="1" type="ORF">PHIN3_12</name>
</gene>